<keyword evidence="1" id="KW-0732">Signal</keyword>
<dbReference type="RefSeq" id="WP_405311651.1">
    <property type="nucleotide sequence ID" value="NZ_CP088155.1"/>
</dbReference>
<dbReference type="InterPro" id="IPR026906">
    <property type="entry name" value="LRR_5"/>
</dbReference>
<dbReference type="PROSITE" id="PS51257">
    <property type="entry name" value="PROKAR_LIPOPROTEIN"/>
    <property type="match status" value="1"/>
</dbReference>
<dbReference type="EMBL" id="CP088155">
    <property type="protein sequence ID" value="WYM97286.1"/>
    <property type="molecule type" value="Genomic_DNA"/>
</dbReference>
<protein>
    <submittedName>
        <fullName evidence="2">Leucine-rich repeat domain-containing protein</fullName>
    </submittedName>
</protein>
<organism evidence="2 3">
    <name type="scientific">Metamycoplasma faucium</name>
    <dbReference type="NCBI Taxonomy" id="56142"/>
    <lineage>
        <taxon>Bacteria</taxon>
        <taxon>Bacillati</taxon>
        <taxon>Mycoplasmatota</taxon>
        <taxon>Mycoplasmoidales</taxon>
        <taxon>Metamycoplasmataceae</taxon>
        <taxon>Metamycoplasma</taxon>
    </lineage>
</organism>
<gene>
    <name evidence="2" type="ORF">LQ356_00100</name>
</gene>
<evidence type="ECO:0000313" key="2">
    <source>
        <dbReference type="EMBL" id="WYM97286.1"/>
    </source>
</evidence>
<dbReference type="SUPFAM" id="SSF52058">
    <property type="entry name" value="L domain-like"/>
    <property type="match status" value="1"/>
</dbReference>
<proteinExistence type="predicted"/>
<dbReference type="Gene3D" id="3.80.10.10">
    <property type="entry name" value="Ribonuclease Inhibitor"/>
    <property type="match status" value="2"/>
</dbReference>
<evidence type="ECO:0000313" key="3">
    <source>
        <dbReference type="Proteomes" id="UP001622612"/>
    </source>
</evidence>
<sequence>MKNRNKKIALYTSLLSLTGFAFSSLALSCSCGGEKANTFATTYIKNNFDKNTKTLDLSNTNITHIKSGAFSRDLLSNLQNAKSNQIKPGTFSGDTYIKRLILPKTIEYIGKSAFEGLGLEEVQIPENSRLRLIDKSAFNQNRIKTLTFPKLDDDKRELVIKDKAFANNLLSSVTLNDNIKTLENAVFANNELNNFDFKKVEKIKSGALSQNDIEDLTLPESIKDISYDFMSHKDESKTINLNILNANLKKKFKEELEKHPDIKKHFNVF</sequence>
<evidence type="ECO:0000256" key="1">
    <source>
        <dbReference type="SAM" id="SignalP"/>
    </source>
</evidence>
<feature type="chain" id="PRO_5046882378" evidence="1">
    <location>
        <begin position="27"/>
        <end position="269"/>
    </location>
</feature>
<keyword evidence="3" id="KW-1185">Reference proteome</keyword>
<reference evidence="2" key="1">
    <citation type="submission" date="2021-11" db="EMBL/GenBank/DDBJ databases">
        <title>The first genome sequence of unculturable Mycoplasma faucium obtained by de novo assembly of metagenomic reads.</title>
        <authorList>
            <person name="Sabat A.J."/>
            <person name="Bathoorn E."/>
            <person name="Akkerboom V."/>
            <person name="Friedrich A.W."/>
        </authorList>
    </citation>
    <scope>NUCLEOTIDE SEQUENCE [LARGE SCALE GENOMIC DNA]</scope>
    <source>
        <strain evidence="2">UMCG-MFM1</strain>
    </source>
</reference>
<dbReference type="InterPro" id="IPR032675">
    <property type="entry name" value="LRR_dom_sf"/>
</dbReference>
<dbReference type="Pfam" id="PF13306">
    <property type="entry name" value="LRR_5"/>
    <property type="match status" value="1"/>
</dbReference>
<accession>A0ABZ2TQS5</accession>
<feature type="signal peptide" evidence="1">
    <location>
        <begin position="1"/>
        <end position="26"/>
    </location>
</feature>
<dbReference type="Proteomes" id="UP001622612">
    <property type="component" value="Chromosome"/>
</dbReference>
<name>A0ABZ2TQS5_9BACT</name>